<dbReference type="AlphaFoldDB" id="A0AB35HWX5"/>
<dbReference type="GeneID" id="76606438"/>
<dbReference type="EMBL" id="JAPHQB010000010">
    <property type="protein sequence ID" value="MCX2801690.1"/>
    <property type="molecule type" value="Genomic_DNA"/>
</dbReference>
<proteinExistence type="predicted"/>
<protein>
    <submittedName>
        <fullName evidence="1">DUF2442 domain-containing protein</fullName>
    </submittedName>
</protein>
<name>A0AB35HWX5_MICTH</name>
<dbReference type="RefSeq" id="WP_197463016.1">
    <property type="nucleotide sequence ID" value="NZ_CP014864.1"/>
</dbReference>
<dbReference type="SUPFAM" id="SSF143880">
    <property type="entry name" value="NE0471 N-terminal domain-like"/>
    <property type="match status" value="1"/>
</dbReference>
<reference evidence="1" key="1">
    <citation type="submission" date="2022-11" db="EMBL/GenBank/DDBJ databases">
        <title>Chitin-degrading and fungicidal potential of chitinolytic bacterial strains from marine environment of the Pacific Ocean regions.</title>
        <authorList>
            <person name="Pentekhina I."/>
            <person name="Nedashkovskaya O."/>
            <person name="Seitkalieva A."/>
            <person name="Podvolotskaya A."/>
            <person name="Tekutyeva L."/>
            <person name="Balabanova L."/>
        </authorList>
    </citation>
    <scope>NUCLEOTIDE SEQUENCE</scope>
    <source>
        <strain evidence="1">KMM 6838</strain>
    </source>
</reference>
<gene>
    <name evidence="1" type="ORF">OQJ68_07820</name>
</gene>
<evidence type="ECO:0000313" key="2">
    <source>
        <dbReference type="Proteomes" id="UP001209730"/>
    </source>
</evidence>
<dbReference type="Proteomes" id="UP001209730">
    <property type="component" value="Unassembled WGS sequence"/>
</dbReference>
<sequence length="87" mass="10149">MNSSEVPWVLKTQGVRRALTQRIKMSEISLKAAHHVKPHILEIEFSDGHKQLVDFATFIFSMEHPDYEKYKSESNFRTFKIVDGNLN</sequence>
<organism evidence="1 2">
    <name type="scientific">Microbulbifer thermotolerans</name>
    <dbReference type="NCBI Taxonomy" id="252514"/>
    <lineage>
        <taxon>Bacteria</taxon>
        <taxon>Pseudomonadati</taxon>
        <taxon>Pseudomonadota</taxon>
        <taxon>Gammaproteobacteria</taxon>
        <taxon>Cellvibrionales</taxon>
        <taxon>Microbulbiferaceae</taxon>
        <taxon>Microbulbifer</taxon>
    </lineage>
</organism>
<evidence type="ECO:0000313" key="1">
    <source>
        <dbReference type="EMBL" id="MCX2801690.1"/>
    </source>
</evidence>
<dbReference type="Gene3D" id="3.30.2020.10">
    <property type="entry name" value="NE0471-like N-terminal domain"/>
    <property type="match status" value="1"/>
</dbReference>
<accession>A0AB35HWX5</accession>
<comment type="caution">
    <text evidence="1">The sequence shown here is derived from an EMBL/GenBank/DDBJ whole genome shotgun (WGS) entry which is preliminary data.</text>
</comment>
<dbReference type="InterPro" id="IPR036782">
    <property type="entry name" value="NE0471-like_N"/>
</dbReference>